<evidence type="ECO:0000256" key="1">
    <source>
        <dbReference type="ARBA" id="ARBA00004123"/>
    </source>
</evidence>
<dbReference type="InterPro" id="IPR044837">
    <property type="entry name" value="REM16-like"/>
</dbReference>
<feature type="domain" description="TF-B3" evidence="6">
    <location>
        <begin position="189"/>
        <end position="278"/>
    </location>
</feature>
<dbReference type="Gene3D" id="2.40.330.10">
    <property type="entry name" value="DNA-binding pseudobarrel domain"/>
    <property type="match status" value="2"/>
</dbReference>
<dbReference type="InterPro" id="IPR015300">
    <property type="entry name" value="DNA-bd_pseudobarrel_sf"/>
</dbReference>
<evidence type="ECO:0000256" key="4">
    <source>
        <dbReference type="ARBA" id="ARBA00023163"/>
    </source>
</evidence>
<dbReference type="PROSITE" id="PS50863">
    <property type="entry name" value="B3"/>
    <property type="match status" value="2"/>
</dbReference>
<dbReference type="PANTHER" id="PTHR31391:SF106">
    <property type="entry name" value="B3 DOMAIN-CONTAINING PROTEIN OS01G0723500"/>
    <property type="match status" value="1"/>
</dbReference>
<evidence type="ECO:0000313" key="8">
    <source>
        <dbReference type="Proteomes" id="UP000554482"/>
    </source>
</evidence>
<dbReference type="GO" id="GO:0003677">
    <property type="term" value="F:DNA binding"/>
    <property type="evidence" value="ECO:0007669"/>
    <property type="project" value="UniProtKB-KW"/>
</dbReference>
<evidence type="ECO:0000259" key="6">
    <source>
        <dbReference type="PROSITE" id="PS50863"/>
    </source>
</evidence>
<feature type="domain" description="TF-B3" evidence="6">
    <location>
        <begin position="1"/>
        <end position="72"/>
    </location>
</feature>
<dbReference type="Proteomes" id="UP000554482">
    <property type="component" value="Unassembled WGS sequence"/>
</dbReference>
<accession>A0A7J6VX74</accession>
<keyword evidence="3" id="KW-0238">DNA-binding</keyword>
<proteinExistence type="predicted"/>
<dbReference type="PANTHER" id="PTHR31391">
    <property type="entry name" value="B3 DOMAIN-CONTAINING PROTEIN OS11G0197600-RELATED"/>
    <property type="match status" value="1"/>
</dbReference>
<sequence length="281" mass="32836">MKHLEKEESEGAVLEDTSGKNWYVEVFRMADDIILQNGWEKFLKDHSLGNYEFLVFSYAGGMCFKVQIFDKTGCEQPNNGFQEAAISSGGQKQDEFHEQPRKGFEYFSRKQGRPLKKLLIPALRRRGRPAIYSCFSHQFQAKACTKNPVVEEDFPERTNTQLWPRMRQSVEEQKPWKEAMFNPNAPYFVKCLTKSEMKPSSYYVRIPKNVNAYLPKWKTEVDLMNRIGKTWRVNFVPGTGFCGGWRTFLRDNHLKRGNICLFEFMGNAKICVHIFPIRKQS</sequence>
<comment type="subcellular location">
    <subcellularLocation>
        <location evidence="1">Nucleus</location>
    </subcellularLocation>
</comment>
<keyword evidence="4" id="KW-0804">Transcription</keyword>
<dbReference type="CDD" id="cd10017">
    <property type="entry name" value="B3_DNA"/>
    <property type="match status" value="2"/>
</dbReference>
<keyword evidence="8" id="KW-1185">Reference proteome</keyword>
<keyword evidence="5" id="KW-0539">Nucleus</keyword>
<organism evidence="7 8">
    <name type="scientific">Thalictrum thalictroides</name>
    <name type="common">Rue-anemone</name>
    <name type="synonym">Anemone thalictroides</name>
    <dbReference type="NCBI Taxonomy" id="46969"/>
    <lineage>
        <taxon>Eukaryota</taxon>
        <taxon>Viridiplantae</taxon>
        <taxon>Streptophyta</taxon>
        <taxon>Embryophyta</taxon>
        <taxon>Tracheophyta</taxon>
        <taxon>Spermatophyta</taxon>
        <taxon>Magnoliopsida</taxon>
        <taxon>Ranunculales</taxon>
        <taxon>Ranunculaceae</taxon>
        <taxon>Thalictroideae</taxon>
        <taxon>Thalictrum</taxon>
    </lineage>
</organism>
<dbReference type="Pfam" id="PF02362">
    <property type="entry name" value="B3"/>
    <property type="match status" value="2"/>
</dbReference>
<dbReference type="InterPro" id="IPR003340">
    <property type="entry name" value="B3_DNA-bd"/>
</dbReference>
<dbReference type="EMBL" id="JABWDY010025103">
    <property type="protein sequence ID" value="KAF5189724.1"/>
    <property type="molecule type" value="Genomic_DNA"/>
</dbReference>
<name>A0A7J6VX74_THATH</name>
<gene>
    <name evidence="7" type="ORF">FRX31_020691</name>
</gene>
<comment type="caution">
    <text evidence="7">The sequence shown here is derived from an EMBL/GenBank/DDBJ whole genome shotgun (WGS) entry which is preliminary data.</text>
</comment>
<keyword evidence="2" id="KW-0805">Transcription regulation</keyword>
<evidence type="ECO:0000256" key="5">
    <source>
        <dbReference type="ARBA" id="ARBA00023242"/>
    </source>
</evidence>
<evidence type="ECO:0000256" key="2">
    <source>
        <dbReference type="ARBA" id="ARBA00023015"/>
    </source>
</evidence>
<dbReference type="SMART" id="SM01019">
    <property type="entry name" value="B3"/>
    <property type="match status" value="2"/>
</dbReference>
<dbReference type="GO" id="GO:0005634">
    <property type="term" value="C:nucleus"/>
    <property type="evidence" value="ECO:0007669"/>
    <property type="project" value="UniProtKB-SubCell"/>
</dbReference>
<protein>
    <recommendedName>
        <fullName evidence="6">TF-B3 domain-containing protein</fullName>
    </recommendedName>
</protein>
<evidence type="ECO:0000256" key="3">
    <source>
        <dbReference type="ARBA" id="ARBA00023125"/>
    </source>
</evidence>
<dbReference type="AlphaFoldDB" id="A0A7J6VX74"/>
<reference evidence="7 8" key="1">
    <citation type="submission" date="2020-06" db="EMBL/GenBank/DDBJ databases">
        <title>Transcriptomic and genomic resources for Thalictrum thalictroides and T. hernandezii: Facilitating candidate gene discovery in an emerging model plant lineage.</title>
        <authorList>
            <person name="Arias T."/>
            <person name="Riano-Pachon D.M."/>
            <person name="Di Stilio V.S."/>
        </authorList>
    </citation>
    <scope>NUCLEOTIDE SEQUENCE [LARGE SCALE GENOMIC DNA]</scope>
    <source>
        <strain evidence="8">cv. WT478/WT964</strain>
        <tissue evidence="7">Leaves</tissue>
    </source>
</reference>
<dbReference type="OrthoDB" id="1666376at2759"/>
<evidence type="ECO:0000313" key="7">
    <source>
        <dbReference type="EMBL" id="KAF5189724.1"/>
    </source>
</evidence>
<dbReference type="SUPFAM" id="SSF101936">
    <property type="entry name" value="DNA-binding pseudobarrel domain"/>
    <property type="match status" value="2"/>
</dbReference>